<name>A0A226XC41_CABSO</name>
<reference evidence="3" key="1">
    <citation type="submission" date="2017-01" db="EMBL/GenBank/DDBJ databases">
        <title>Genome Analysis of Deinococcus marmoris KOPRI26562.</title>
        <authorList>
            <person name="Kim J.H."/>
            <person name="Oh H.-M."/>
        </authorList>
    </citation>
    <scope>NUCLEOTIDE SEQUENCE [LARGE SCALE GENOMIC DNA]</scope>
    <source>
        <strain evidence="3">PAMC 26633</strain>
    </source>
</reference>
<protein>
    <submittedName>
        <fullName evidence="2">Mobile element protein</fullName>
    </submittedName>
</protein>
<dbReference type="PANTHER" id="PTHR30298">
    <property type="entry name" value="H REPEAT-ASSOCIATED PREDICTED TRANSPOSASE"/>
    <property type="match status" value="1"/>
</dbReference>
<dbReference type="InterPro" id="IPR051698">
    <property type="entry name" value="Transposase_11-like"/>
</dbReference>
<dbReference type="InterPro" id="IPR047647">
    <property type="entry name" value="ISAs1_transpos"/>
</dbReference>
<organism evidence="2 3">
    <name type="scientific">Caballeronia sordidicola</name>
    <name type="common">Burkholderia sordidicola</name>
    <dbReference type="NCBI Taxonomy" id="196367"/>
    <lineage>
        <taxon>Bacteria</taxon>
        <taxon>Pseudomonadati</taxon>
        <taxon>Pseudomonadota</taxon>
        <taxon>Betaproteobacteria</taxon>
        <taxon>Burkholderiales</taxon>
        <taxon>Burkholderiaceae</taxon>
        <taxon>Caballeronia</taxon>
    </lineage>
</organism>
<dbReference type="AlphaFoldDB" id="A0A226XC41"/>
<proteinExistence type="predicted"/>
<dbReference type="EMBL" id="MTHB01000017">
    <property type="protein sequence ID" value="OXC80418.1"/>
    <property type="molecule type" value="Genomic_DNA"/>
</dbReference>
<dbReference type="InterPro" id="IPR032806">
    <property type="entry name" value="YbfD_N"/>
</dbReference>
<gene>
    <name evidence="2" type="ORF">BSU04_01850</name>
</gene>
<feature type="domain" description="H repeat-associated protein N-terminal" evidence="1">
    <location>
        <begin position="5"/>
        <end position="90"/>
    </location>
</feature>
<comment type="caution">
    <text evidence="2">The sequence shown here is derived from an EMBL/GenBank/DDBJ whole genome shotgun (WGS) entry which is preliminary data.</text>
</comment>
<dbReference type="NCBIfam" id="NF033564">
    <property type="entry name" value="transpos_ISAs1"/>
    <property type="match status" value="1"/>
</dbReference>
<evidence type="ECO:0000313" key="2">
    <source>
        <dbReference type="EMBL" id="OXC80418.1"/>
    </source>
</evidence>
<accession>A0A226XC41</accession>
<dbReference type="PANTHER" id="PTHR30298:SF0">
    <property type="entry name" value="PROTEIN YBFL-RELATED"/>
    <property type="match status" value="1"/>
</dbReference>
<dbReference type="Proteomes" id="UP000214720">
    <property type="component" value="Unassembled WGS sequence"/>
</dbReference>
<evidence type="ECO:0000313" key="3">
    <source>
        <dbReference type="Proteomes" id="UP000214720"/>
    </source>
</evidence>
<sequence>MFGGVFSELRDVRRAQGKRYALEPLLCAIVMSILAGSKSFRTMEVFIDEQLTNLNRLFGTSWRKAPCWVAIREFLLGLDEQELERAFREHAHRQTSPPPGRQFIAIDGKALRGSADRVKDVSARQLVSAFDHDGLIVLGHIEVDDKSNEIPAAQALIESFGLSGQVFTLDALHCQKKR</sequence>
<dbReference type="Pfam" id="PF13808">
    <property type="entry name" value="DDE_Tnp_1_assoc"/>
    <property type="match status" value="1"/>
</dbReference>
<evidence type="ECO:0000259" key="1">
    <source>
        <dbReference type="Pfam" id="PF13808"/>
    </source>
</evidence>